<evidence type="ECO:0000313" key="2">
    <source>
        <dbReference type="WBParaSite" id="nRc.2.0.1.t04701-RA"/>
    </source>
</evidence>
<reference evidence="2" key="1">
    <citation type="submission" date="2022-11" db="UniProtKB">
        <authorList>
            <consortium name="WormBaseParasite"/>
        </authorList>
    </citation>
    <scope>IDENTIFICATION</scope>
</reference>
<proteinExistence type="predicted"/>
<name>A0A915HT42_ROMCU</name>
<accession>A0A915HT42</accession>
<protein>
    <submittedName>
        <fullName evidence="2">Uncharacterized protein</fullName>
    </submittedName>
</protein>
<dbReference type="Proteomes" id="UP000887565">
    <property type="component" value="Unplaced"/>
</dbReference>
<organism evidence="1 2">
    <name type="scientific">Romanomermis culicivorax</name>
    <name type="common">Nematode worm</name>
    <dbReference type="NCBI Taxonomy" id="13658"/>
    <lineage>
        <taxon>Eukaryota</taxon>
        <taxon>Metazoa</taxon>
        <taxon>Ecdysozoa</taxon>
        <taxon>Nematoda</taxon>
        <taxon>Enoplea</taxon>
        <taxon>Dorylaimia</taxon>
        <taxon>Mermithida</taxon>
        <taxon>Mermithoidea</taxon>
        <taxon>Mermithidae</taxon>
        <taxon>Romanomermis</taxon>
    </lineage>
</organism>
<dbReference type="WBParaSite" id="nRc.2.0.1.t04701-RA">
    <property type="protein sequence ID" value="nRc.2.0.1.t04701-RA"/>
    <property type="gene ID" value="nRc.2.0.1.g04701"/>
</dbReference>
<dbReference type="AlphaFoldDB" id="A0A915HT42"/>
<evidence type="ECO:0000313" key="1">
    <source>
        <dbReference type="Proteomes" id="UP000887565"/>
    </source>
</evidence>
<keyword evidence="1" id="KW-1185">Reference proteome</keyword>
<sequence>MIAKDGMPFLSAEYKINGVVWIVRCANKLLTGDPGSPGLPRIPCLPNGQGMQRPSGDNGTCGCSRPMKNFLLFLLRPETLTLTYDKEMKLFDNN</sequence>